<gene>
    <name evidence="1" type="ORF">AUJ95_02980</name>
</gene>
<organism evidence="1 2">
    <name type="scientific">Candidatus Desantisbacteria bacterium CG2_30_40_21</name>
    <dbReference type="NCBI Taxonomy" id="1817895"/>
    <lineage>
        <taxon>Bacteria</taxon>
        <taxon>Candidatus Desantisiibacteriota</taxon>
    </lineage>
</organism>
<protein>
    <recommendedName>
        <fullName evidence="3">KilA-N DNA-binding domain-containing protein</fullName>
    </recommendedName>
</protein>
<evidence type="ECO:0000313" key="1">
    <source>
        <dbReference type="EMBL" id="OIP41616.1"/>
    </source>
</evidence>
<comment type="caution">
    <text evidence="1">The sequence shown here is derived from an EMBL/GenBank/DDBJ whole genome shotgun (WGS) entry which is preliminary data.</text>
</comment>
<dbReference type="STRING" id="1817895.AUJ95_02980"/>
<accession>A0A1J5EG14</accession>
<evidence type="ECO:0000313" key="2">
    <source>
        <dbReference type="Proteomes" id="UP000183085"/>
    </source>
</evidence>
<proteinExistence type="predicted"/>
<dbReference type="AlphaFoldDB" id="A0A1J5EG14"/>
<evidence type="ECO:0008006" key="3">
    <source>
        <dbReference type="Google" id="ProtNLM"/>
    </source>
</evidence>
<name>A0A1J5EG14_9BACT</name>
<dbReference type="EMBL" id="MNYI01000075">
    <property type="protein sequence ID" value="OIP41616.1"/>
    <property type="molecule type" value="Genomic_DNA"/>
</dbReference>
<sequence length="79" mass="9254">MLSSVLKSQRAIQMNVAIMRAFVKLREILSTHKELAHKLNELERKTEKRDTQIQAIFEAIRQLMTPTEETKQHIGFYKG</sequence>
<reference evidence="1 2" key="1">
    <citation type="journal article" date="2016" name="Environ. Microbiol.">
        <title>Genomic resolution of a cold subsurface aquifer community provides metabolic insights for novel microbes adapted to high CO concentrations.</title>
        <authorList>
            <person name="Probst A.J."/>
            <person name="Castelle C.J."/>
            <person name="Singh A."/>
            <person name="Brown C.T."/>
            <person name="Anantharaman K."/>
            <person name="Sharon I."/>
            <person name="Hug L.A."/>
            <person name="Burstein D."/>
            <person name="Emerson J.B."/>
            <person name="Thomas B.C."/>
            <person name="Banfield J.F."/>
        </authorList>
    </citation>
    <scope>NUCLEOTIDE SEQUENCE [LARGE SCALE GENOMIC DNA]</scope>
    <source>
        <strain evidence="1">CG2_30_40_21</strain>
    </source>
</reference>
<dbReference type="Proteomes" id="UP000183085">
    <property type="component" value="Unassembled WGS sequence"/>
</dbReference>